<dbReference type="InterPro" id="IPR051324">
    <property type="entry name" value="Stress/Tellurium_Resist"/>
</dbReference>
<evidence type="ECO:0000313" key="5">
    <source>
        <dbReference type="Proteomes" id="UP001164965"/>
    </source>
</evidence>
<dbReference type="Gene3D" id="2.60.60.30">
    <property type="entry name" value="sav2460 like domains"/>
    <property type="match status" value="1"/>
</dbReference>
<name>A0ABY6NZ05_9NOCA</name>
<dbReference type="EMBL" id="CP110615">
    <property type="protein sequence ID" value="UZJ24632.1"/>
    <property type="molecule type" value="Genomic_DNA"/>
</dbReference>
<keyword evidence="5" id="KW-1185">Reference proteome</keyword>
<dbReference type="PANTHER" id="PTHR32097:SF4">
    <property type="entry name" value="GENERAL STRESS PROTEIN 16U"/>
    <property type="match status" value="1"/>
</dbReference>
<comment type="similarity">
    <text evidence="1">Belongs to the CAPAB/TerDEXZ family.</text>
</comment>
<reference evidence="4" key="1">
    <citation type="submission" date="2022-10" db="EMBL/GenBank/DDBJ databases">
        <title>Rhodococcus sp.75.</title>
        <authorList>
            <person name="Sun M."/>
        </authorList>
    </citation>
    <scope>NUCLEOTIDE SEQUENCE</scope>
    <source>
        <strain evidence="4">75</strain>
    </source>
</reference>
<feature type="domain" description="TerD" evidence="3">
    <location>
        <begin position="2"/>
        <end position="169"/>
    </location>
</feature>
<dbReference type="RefSeq" id="WP_265382739.1">
    <property type="nucleotide sequence ID" value="NZ_CP110615.1"/>
</dbReference>
<accession>A0ABY6NZ05</accession>
<protein>
    <submittedName>
        <fullName evidence="4">TerD family protein</fullName>
    </submittedName>
</protein>
<evidence type="ECO:0000256" key="2">
    <source>
        <dbReference type="SAM" id="MobiDB-lite"/>
    </source>
</evidence>
<dbReference type="Pfam" id="PF02342">
    <property type="entry name" value="TerD"/>
    <property type="match status" value="1"/>
</dbReference>
<dbReference type="PANTHER" id="PTHR32097">
    <property type="entry name" value="CAMP-BINDING PROTEIN 1-RELATED"/>
    <property type="match status" value="1"/>
</dbReference>
<feature type="compositionally biased region" description="Low complexity" evidence="2">
    <location>
        <begin position="178"/>
        <end position="191"/>
    </location>
</feature>
<dbReference type="CDD" id="cd06974">
    <property type="entry name" value="TerD_like"/>
    <property type="match status" value="1"/>
</dbReference>
<feature type="compositionally biased region" description="Low complexity" evidence="2">
    <location>
        <begin position="231"/>
        <end position="247"/>
    </location>
</feature>
<feature type="region of interest" description="Disordered" evidence="2">
    <location>
        <begin position="177"/>
        <end position="247"/>
    </location>
</feature>
<dbReference type="Proteomes" id="UP001164965">
    <property type="component" value="Chromosome"/>
</dbReference>
<sequence>MTQMTKGSNVALATAALRVELRWTPGPGVPDVDASALLVTTTGTVRSDDDFIFYNQPRHASGAVAHLGKHTGVDAVSVGTGRLEPGIDKVVVAASSDGGTFGQVPGLHLRVVDTSGGPDGPEVLRFDITDATTETAFVFGEVYRRGTDWKFRAVGQGYDTGLAGLATEYGISVDDEPAPAAQQARPAQAPSPREPRPTQVGTAPAYSPPGTPGHATVPAAQLHEAPRPGERPAAAAPAPRMYEAPRY</sequence>
<proteinExistence type="inferred from homology"/>
<dbReference type="InterPro" id="IPR003325">
    <property type="entry name" value="TerD"/>
</dbReference>
<evidence type="ECO:0000313" key="4">
    <source>
        <dbReference type="EMBL" id="UZJ24632.1"/>
    </source>
</evidence>
<evidence type="ECO:0000259" key="3">
    <source>
        <dbReference type="Pfam" id="PF02342"/>
    </source>
</evidence>
<gene>
    <name evidence="4" type="ORF">RHODO2019_16145</name>
</gene>
<organism evidence="4 5">
    <name type="scientific">Rhodococcus antarcticus</name>
    <dbReference type="NCBI Taxonomy" id="2987751"/>
    <lineage>
        <taxon>Bacteria</taxon>
        <taxon>Bacillati</taxon>
        <taxon>Actinomycetota</taxon>
        <taxon>Actinomycetes</taxon>
        <taxon>Mycobacteriales</taxon>
        <taxon>Nocardiaceae</taxon>
        <taxon>Rhodococcus</taxon>
    </lineage>
</organism>
<evidence type="ECO:0000256" key="1">
    <source>
        <dbReference type="ARBA" id="ARBA00008775"/>
    </source>
</evidence>